<dbReference type="Pfam" id="PF13855">
    <property type="entry name" value="LRR_8"/>
    <property type="match status" value="1"/>
</dbReference>
<dbReference type="FunFam" id="3.30.200.20:FF:000217">
    <property type="entry name" value="probable LRR receptor-like serine/threonine-protein kinase At1g53430"/>
    <property type="match status" value="1"/>
</dbReference>
<dbReference type="GO" id="GO:0016020">
    <property type="term" value="C:membrane"/>
    <property type="evidence" value="ECO:0007669"/>
    <property type="project" value="UniProtKB-SubCell"/>
</dbReference>
<feature type="chain" id="PRO_5044341297" description="non-specific serine/threonine protein kinase" evidence="21">
    <location>
        <begin position="25"/>
        <end position="1007"/>
    </location>
</feature>
<evidence type="ECO:0000256" key="13">
    <source>
        <dbReference type="ARBA" id="ARBA00022840"/>
    </source>
</evidence>
<dbReference type="KEGG" id="tcc:18594353"/>
<dbReference type="InterPro" id="IPR021720">
    <property type="entry name" value="Malectin_dom"/>
</dbReference>
<dbReference type="GeneID" id="18594353"/>
<feature type="domain" description="Protein kinase" evidence="22">
    <location>
        <begin position="659"/>
        <end position="982"/>
    </location>
</feature>
<evidence type="ECO:0000313" key="23">
    <source>
        <dbReference type="Proteomes" id="UP000694886"/>
    </source>
</evidence>
<dbReference type="Gene3D" id="2.60.120.430">
    <property type="entry name" value="Galactose-binding lectin"/>
    <property type="match status" value="1"/>
</dbReference>
<dbReference type="InterPro" id="IPR051824">
    <property type="entry name" value="LRR_Rcpt-Like_S/T_Kinase"/>
</dbReference>
<comment type="catalytic activity">
    <reaction evidence="19">
        <text>L-seryl-[protein] + ATP = O-phospho-L-seryl-[protein] + ADP + H(+)</text>
        <dbReference type="Rhea" id="RHEA:17989"/>
        <dbReference type="Rhea" id="RHEA-COMP:9863"/>
        <dbReference type="Rhea" id="RHEA-COMP:11604"/>
        <dbReference type="ChEBI" id="CHEBI:15378"/>
        <dbReference type="ChEBI" id="CHEBI:29999"/>
        <dbReference type="ChEBI" id="CHEBI:30616"/>
        <dbReference type="ChEBI" id="CHEBI:83421"/>
        <dbReference type="ChEBI" id="CHEBI:456216"/>
        <dbReference type="EC" id="2.7.11.1"/>
    </reaction>
</comment>
<reference evidence="23" key="1">
    <citation type="journal article" date="1997" name="Nucleic Acids Res.">
        <title>tRNAscan-SE: a program for improved detection of transfer RNA genes in genomic sequence.</title>
        <authorList>
            <person name="Lowe T.M."/>
            <person name="Eddy S.R."/>
        </authorList>
    </citation>
    <scope>NUCLEOTIDE SEQUENCE [LARGE SCALE GENOMIC DNA]</scope>
    <source>
        <strain evidence="23">r\B97-61/B2</strain>
    </source>
</reference>
<evidence type="ECO:0000256" key="5">
    <source>
        <dbReference type="ARBA" id="ARBA00022553"/>
    </source>
</evidence>
<evidence type="ECO:0000256" key="20">
    <source>
        <dbReference type="SAM" id="Phobius"/>
    </source>
</evidence>
<dbReference type="InterPro" id="IPR008271">
    <property type="entry name" value="Ser/Thr_kinase_AS"/>
</dbReference>
<dbReference type="Gene3D" id="3.80.10.10">
    <property type="entry name" value="Ribonuclease Inhibitor"/>
    <property type="match status" value="3"/>
</dbReference>
<dbReference type="FunFam" id="1.10.510.10:FF:000044">
    <property type="entry name" value="Putative LRR receptor-like serine/threonine-protein kinase"/>
    <property type="match status" value="1"/>
</dbReference>
<dbReference type="Proteomes" id="UP000694886">
    <property type="component" value="Chromosome 7"/>
</dbReference>
<dbReference type="Gene3D" id="3.30.200.20">
    <property type="entry name" value="Phosphorylase Kinase, domain 1"/>
    <property type="match status" value="1"/>
</dbReference>
<dbReference type="RefSeq" id="XP_017980320.1">
    <property type="nucleotide sequence ID" value="XM_018124831.1"/>
</dbReference>
<evidence type="ECO:0000256" key="11">
    <source>
        <dbReference type="ARBA" id="ARBA00022741"/>
    </source>
</evidence>
<keyword evidence="13" id="KW-0067">ATP-binding</keyword>
<dbReference type="InterPro" id="IPR011009">
    <property type="entry name" value="Kinase-like_dom_sf"/>
</dbReference>
<keyword evidence="7" id="KW-0808">Transferase</keyword>
<keyword evidence="9 21" id="KW-0732">Signal</keyword>
<comment type="catalytic activity">
    <reaction evidence="18">
        <text>L-threonyl-[protein] + ATP = O-phospho-L-threonyl-[protein] + ADP + H(+)</text>
        <dbReference type="Rhea" id="RHEA:46608"/>
        <dbReference type="Rhea" id="RHEA-COMP:11060"/>
        <dbReference type="Rhea" id="RHEA-COMP:11605"/>
        <dbReference type="ChEBI" id="CHEBI:15378"/>
        <dbReference type="ChEBI" id="CHEBI:30013"/>
        <dbReference type="ChEBI" id="CHEBI:30616"/>
        <dbReference type="ChEBI" id="CHEBI:61977"/>
        <dbReference type="ChEBI" id="CHEBI:456216"/>
        <dbReference type="EC" id="2.7.11.1"/>
    </reaction>
</comment>
<name>A0AB32WNT9_THECC</name>
<evidence type="ECO:0000256" key="3">
    <source>
        <dbReference type="ARBA" id="ARBA00012513"/>
    </source>
</evidence>
<sequence>MFFLRPAAFASIFIVCCLTTIASGATLPHDEEEALKSIAKTLGKTNWNFEVDPCSRHSSWVEVEDLKDYDNNVTCDCSFSNNTTCHVVNIRLKAQNLSGTLPPELVRLPFLQEIDLSRNYLNGTIPPKWGSMQLVNISLLGNRLTGPIPKELANISTLTILVVEENQLSGTLPAELGHLPSIEKMQLGSNNFSGELPTTFARLTTMKDFRIADSNFTGKIPDFIFKNWTKLEKLFIQASGLSGPIPDIALQNLTDLRISDLNGGEATFPQLDLPKLTRLILRSCNLIGQLPDSIGALTKVKILDLSFNRLSGDIPPALSALTDLDNLFLNGNMFTGPVPPWILETKQEMDLSYNNFSLTVPDCQQKGVNLFASTPRITNSGIVPCLRSFKCPAEPLHSLYINCGGRKVPVHGITYEDDSNRAGPSTFVLSSNSWAFSTTGVFLDDAGDRDNLILSNAQVSMSDLELYTTARLSPGSLTYYAFCLKNHSTYNVSLHFAEIQFTDGKTFSSLGRRVFDVYIQGKRELKDFNIKDEAGGVGKPILKNFTVNVTDGTLEIRLHWAGKGSTSVPTRGAYGPLISAISIVDPAYKPSPENGGGISAGIVVGSVAGAAFAVFLIGGILWWYGFLRPKSTLERDLKGLELQTNSFTLRQIKAATNNFDAANKIGEGGFGPVYKGILADGTVIAVKQLSAKSRQGNREFVTEIGMISALQHPHLVKLYGCCIEGDQLLLIYEYLENNSLARALFGPKEFQLKLDWPTRRRICIGIARGLAHLHEESRLKIVHRDIKATNVLLDKNLNPKISDFGLAKLDEEDNTHISTRIAGTYGYMAPEYAMHGHLTDKADVYSFGIVALEIVSGRCNTQNRSKQESFYLLDWAHVLKEKGSLLDLVDPRIGSDRNIEEVMVMIDVAFLCTNPTAAARPSMSSVVSMLEGNTVVQELITDSSISTKRLNAEAVNMLYQQMNENDEENSQTKSMFGDGPWTTSSSVVDLYPVSLTSDYWKNRDSTN</sequence>
<evidence type="ECO:0000259" key="22">
    <source>
        <dbReference type="PROSITE" id="PS50011"/>
    </source>
</evidence>
<accession>A0AB32WNT9</accession>
<keyword evidence="8 20" id="KW-0812">Transmembrane</keyword>
<feature type="signal peptide" evidence="21">
    <location>
        <begin position="1"/>
        <end position="24"/>
    </location>
</feature>
<keyword evidence="6" id="KW-0433">Leucine-rich repeat</keyword>
<evidence type="ECO:0000256" key="10">
    <source>
        <dbReference type="ARBA" id="ARBA00022737"/>
    </source>
</evidence>
<keyword evidence="15 20" id="KW-0472">Membrane</keyword>
<keyword evidence="14 20" id="KW-1133">Transmembrane helix</keyword>
<comment type="similarity">
    <text evidence="2">Belongs to the RLP family.</text>
</comment>
<dbReference type="FunFam" id="2.60.120.430:FF:000004">
    <property type="entry name" value="Putative leucine-rich repeat receptor-like serine/threonine-protein kinase"/>
    <property type="match status" value="1"/>
</dbReference>
<dbReference type="SUPFAM" id="SSF56112">
    <property type="entry name" value="Protein kinase-like (PK-like)"/>
    <property type="match status" value="1"/>
</dbReference>
<dbReference type="SMART" id="SM00220">
    <property type="entry name" value="S_TKc"/>
    <property type="match status" value="1"/>
</dbReference>
<dbReference type="Gramene" id="Tc07v2_t010320.1">
    <property type="protein sequence ID" value="Tc07v2_p010320.1"/>
    <property type="gene ID" value="Tc07v2_g010320"/>
</dbReference>
<evidence type="ECO:0000256" key="14">
    <source>
        <dbReference type="ARBA" id="ARBA00022989"/>
    </source>
</evidence>
<proteinExistence type="inferred from homology"/>
<evidence type="ECO:0000256" key="9">
    <source>
        <dbReference type="ARBA" id="ARBA00022729"/>
    </source>
</evidence>
<dbReference type="Pfam" id="PF00560">
    <property type="entry name" value="LRR_1"/>
    <property type="match status" value="1"/>
</dbReference>
<dbReference type="InterPro" id="IPR001611">
    <property type="entry name" value="Leu-rich_rpt"/>
</dbReference>
<evidence type="ECO:0000256" key="7">
    <source>
        <dbReference type="ARBA" id="ARBA00022679"/>
    </source>
</evidence>
<dbReference type="PANTHER" id="PTHR48006:SF81">
    <property type="entry name" value="PROTEIN KINASE DOMAIN-CONTAINING PROTEIN"/>
    <property type="match status" value="1"/>
</dbReference>
<protein>
    <recommendedName>
        <fullName evidence="3">non-specific serine/threonine protein kinase</fullName>
        <ecNumber evidence="3">2.7.11.1</ecNumber>
    </recommendedName>
</protein>
<dbReference type="PANTHER" id="PTHR48006">
    <property type="entry name" value="LEUCINE-RICH REPEAT-CONTAINING PROTEIN DDB_G0281931-RELATED"/>
    <property type="match status" value="1"/>
</dbReference>
<dbReference type="GO" id="GO:0004674">
    <property type="term" value="F:protein serine/threonine kinase activity"/>
    <property type="evidence" value="ECO:0007669"/>
    <property type="project" value="UniProtKB-KW"/>
</dbReference>
<evidence type="ECO:0000256" key="15">
    <source>
        <dbReference type="ARBA" id="ARBA00023136"/>
    </source>
</evidence>
<dbReference type="FunFam" id="3.80.10.10:FF:000041">
    <property type="entry name" value="LRR receptor-like serine/threonine-protein kinase ERECTA"/>
    <property type="match status" value="1"/>
</dbReference>
<evidence type="ECO:0000313" key="24">
    <source>
        <dbReference type="RefSeq" id="XP_017980320.1"/>
    </source>
</evidence>
<dbReference type="Gene3D" id="1.10.510.10">
    <property type="entry name" value="Transferase(Phosphotransferase) domain 1"/>
    <property type="match status" value="1"/>
</dbReference>
<dbReference type="PROSITE" id="PS50011">
    <property type="entry name" value="PROTEIN_KINASE_DOM"/>
    <property type="match status" value="1"/>
</dbReference>
<evidence type="ECO:0000256" key="1">
    <source>
        <dbReference type="ARBA" id="ARBA00004479"/>
    </source>
</evidence>
<dbReference type="EC" id="2.7.11.1" evidence="3"/>
<comment type="subcellular location">
    <subcellularLocation>
        <location evidence="1">Membrane</location>
        <topology evidence="1">Single-pass type I membrane protein</topology>
    </subcellularLocation>
</comment>
<dbReference type="Pfam" id="PF07714">
    <property type="entry name" value="PK_Tyr_Ser-Thr"/>
    <property type="match status" value="1"/>
</dbReference>
<evidence type="ECO:0000256" key="2">
    <source>
        <dbReference type="ARBA" id="ARBA00009592"/>
    </source>
</evidence>
<dbReference type="InterPro" id="IPR032675">
    <property type="entry name" value="LRR_dom_sf"/>
</dbReference>
<evidence type="ECO:0000256" key="17">
    <source>
        <dbReference type="ARBA" id="ARBA00023180"/>
    </source>
</evidence>
<dbReference type="FunFam" id="3.80.10.10:FF:001022">
    <property type="entry name" value="Probable LRR receptor-like serine/threonine-protein kinase At1g53420"/>
    <property type="match status" value="1"/>
</dbReference>
<keyword evidence="10" id="KW-0677">Repeat</keyword>
<keyword evidence="16" id="KW-0675">Receptor</keyword>
<dbReference type="InterPro" id="IPR000719">
    <property type="entry name" value="Prot_kinase_dom"/>
</dbReference>
<organism evidence="23 24">
    <name type="scientific">Theobroma cacao</name>
    <name type="common">Cacao</name>
    <name type="synonym">Cocoa</name>
    <dbReference type="NCBI Taxonomy" id="3641"/>
    <lineage>
        <taxon>Eukaryota</taxon>
        <taxon>Viridiplantae</taxon>
        <taxon>Streptophyta</taxon>
        <taxon>Embryophyta</taxon>
        <taxon>Tracheophyta</taxon>
        <taxon>Spermatophyta</taxon>
        <taxon>Magnoliopsida</taxon>
        <taxon>eudicotyledons</taxon>
        <taxon>Gunneridae</taxon>
        <taxon>Pentapetalae</taxon>
        <taxon>rosids</taxon>
        <taxon>malvids</taxon>
        <taxon>Malvales</taxon>
        <taxon>Malvaceae</taxon>
        <taxon>Byttnerioideae</taxon>
        <taxon>Theobroma</taxon>
    </lineage>
</organism>
<evidence type="ECO:0000256" key="6">
    <source>
        <dbReference type="ARBA" id="ARBA00022614"/>
    </source>
</evidence>
<evidence type="ECO:0000256" key="18">
    <source>
        <dbReference type="ARBA" id="ARBA00047899"/>
    </source>
</evidence>
<dbReference type="Pfam" id="PF11721">
    <property type="entry name" value="Malectin"/>
    <property type="match status" value="1"/>
</dbReference>
<keyword evidence="12" id="KW-0418">Kinase</keyword>
<evidence type="ECO:0000256" key="16">
    <source>
        <dbReference type="ARBA" id="ARBA00023170"/>
    </source>
</evidence>
<keyword evidence="11" id="KW-0547">Nucleotide-binding</keyword>
<gene>
    <name evidence="24" type="primary">LOC18594353</name>
</gene>
<evidence type="ECO:0000256" key="19">
    <source>
        <dbReference type="ARBA" id="ARBA00048679"/>
    </source>
</evidence>
<evidence type="ECO:0000256" key="12">
    <source>
        <dbReference type="ARBA" id="ARBA00022777"/>
    </source>
</evidence>
<dbReference type="SUPFAM" id="SSF52058">
    <property type="entry name" value="L domain-like"/>
    <property type="match status" value="1"/>
</dbReference>
<dbReference type="PROSITE" id="PS00108">
    <property type="entry name" value="PROTEIN_KINASE_ST"/>
    <property type="match status" value="1"/>
</dbReference>
<dbReference type="AlphaFoldDB" id="A0AB32WNT9"/>
<evidence type="ECO:0000256" key="4">
    <source>
        <dbReference type="ARBA" id="ARBA00022527"/>
    </source>
</evidence>
<reference evidence="24" key="2">
    <citation type="submission" date="2025-08" db="UniProtKB">
        <authorList>
            <consortium name="RefSeq"/>
        </authorList>
    </citation>
    <scope>IDENTIFICATION</scope>
</reference>
<keyword evidence="4" id="KW-0723">Serine/threonine-protein kinase</keyword>
<evidence type="ECO:0000256" key="8">
    <source>
        <dbReference type="ARBA" id="ARBA00022692"/>
    </source>
</evidence>
<dbReference type="GO" id="GO:0005524">
    <property type="term" value="F:ATP binding"/>
    <property type="evidence" value="ECO:0007669"/>
    <property type="project" value="UniProtKB-KW"/>
</dbReference>
<evidence type="ECO:0000256" key="21">
    <source>
        <dbReference type="SAM" id="SignalP"/>
    </source>
</evidence>
<dbReference type="InterPro" id="IPR001245">
    <property type="entry name" value="Ser-Thr/Tyr_kinase_cat_dom"/>
</dbReference>
<keyword evidence="17" id="KW-0325">Glycoprotein</keyword>
<keyword evidence="5" id="KW-0597">Phosphoprotein</keyword>
<dbReference type="CDD" id="cd14066">
    <property type="entry name" value="STKc_IRAK"/>
    <property type="match status" value="1"/>
</dbReference>
<feature type="transmembrane region" description="Helical" evidence="20">
    <location>
        <begin position="598"/>
        <end position="625"/>
    </location>
</feature>